<comment type="caution">
    <text evidence="1">The sequence shown here is derived from an EMBL/GenBank/DDBJ whole genome shotgun (WGS) entry which is preliminary data.</text>
</comment>
<evidence type="ECO:0000313" key="2">
    <source>
        <dbReference type="Proteomes" id="UP000005496"/>
    </source>
</evidence>
<dbReference type="AlphaFoldDB" id="D6SR02"/>
<dbReference type="Proteomes" id="UP000005496">
    <property type="component" value="Unassembled WGS sequence"/>
</dbReference>
<proteinExistence type="predicted"/>
<dbReference type="EMBL" id="ACJN02000002">
    <property type="protein sequence ID" value="EFI35178.1"/>
    <property type="molecule type" value="Genomic_DNA"/>
</dbReference>
<organism evidence="1 2">
    <name type="scientific">Desulfonatronospira thiodismutans ASO3-1</name>
    <dbReference type="NCBI Taxonomy" id="555779"/>
    <lineage>
        <taxon>Bacteria</taxon>
        <taxon>Pseudomonadati</taxon>
        <taxon>Thermodesulfobacteriota</taxon>
        <taxon>Desulfovibrionia</taxon>
        <taxon>Desulfovibrionales</taxon>
        <taxon>Desulfonatronovibrionaceae</taxon>
        <taxon>Desulfonatronospira</taxon>
    </lineage>
</organism>
<sequence>MPTKNPRINVVLESGLYSAVSDLAKQEGISKSMAIRDLVKEAMELREDVALTALAE</sequence>
<reference evidence="1" key="1">
    <citation type="submission" date="2010-05" db="EMBL/GenBank/DDBJ databases">
        <title>The draft genome of Desulfonatronospira thiodismutans ASO3-1.</title>
        <authorList>
            <consortium name="US DOE Joint Genome Institute (JGI-PGF)"/>
            <person name="Lucas S."/>
            <person name="Copeland A."/>
            <person name="Lapidus A."/>
            <person name="Cheng J.-F."/>
            <person name="Bruce D."/>
            <person name="Goodwin L."/>
            <person name="Pitluck S."/>
            <person name="Chertkov O."/>
            <person name="Brettin T."/>
            <person name="Detter J.C."/>
            <person name="Han C."/>
            <person name="Land M.L."/>
            <person name="Hauser L."/>
            <person name="Kyrpides N."/>
            <person name="Mikhailova N."/>
            <person name="Muyzer G."/>
            <person name="Woyke T."/>
        </authorList>
    </citation>
    <scope>NUCLEOTIDE SEQUENCE [LARGE SCALE GENOMIC DNA]</scope>
    <source>
        <strain evidence="1">ASO3-1</strain>
    </source>
</reference>
<protein>
    <submittedName>
        <fullName evidence="1">Uncharacterized protein</fullName>
    </submittedName>
</protein>
<name>D6SR02_9BACT</name>
<dbReference type="eggNOG" id="ENOG50334FI">
    <property type="taxonomic scope" value="Bacteria"/>
</dbReference>
<dbReference type="RefSeq" id="WP_008870492.1">
    <property type="nucleotide sequence ID" value="NZ_ACJN02000002.1"/>
</dbReference>
<evidence type="ECO:0000313" key="1">
    <source>
        <dbReference type="EMBL" id="EFI35178.1"/>
    </source>
</evidence>
<dbReference type="OrthoDB" id="5425738at2"/>
<gene>
    <name evidence="1" type="ORF">Dthio_PD2576</name>
</gene>
<accession>D6SR02</accession>
<keyword evidence="2" id="KW-1185">Reference proteome</keyword>